<sequence>MSVIAKSVFENGGVKTTQEITNFNIDLITIFVKTLATETITLEVEHSDILENGKAKIHDEDIPPDQQRFIFVGLPLEQGNVFIAISEKHFVLFLELVGNVN</sequence>
<dbReference type="PROSITE" id="PS50053">
    <property type="entry name" value="UBIQUITIN_2"/>
    <property type="match status" value="1"/>
</dbReference>
<proteinExistence type="predicted"/>
<dbReference type="VEuPathDB" id="VectorBase:GAUT022117"/>
<reference evidence="2" key="1">
    <citation type="submission" date="2020-05" db="UniProtKB">
        <authorList>
            <consortium name="EnsemblMetazoa"/>
        </authorList>
    </citation>
    <scope>IDENTIFICATION</scope>
    <source>
        <strain evidence="2">TTRI</strain>
    </source>
</reference>
<protein>
    <submittedName>
        <fullName evidence="2">Ubiquitin-like domain-containing protein</fullName>
    </submittedName>
</protein>
<dbReference type="InterPro" id="IPR050158">
    <property type="entry name" value="Ubiquitin_ubiquitin-like"/>
</dbReference>
<dbReference type="Proteomes" id="UP000078200">
    <property type="component" value="Unassembled WGS sequence"/>
</dbReference>
<evidence type="ECO:0000313" key="3">
    <source>
        <dbReference type="Proteomes" id="UP000078200"/>
    </source>
</evidence>
<organism evidence="2 3">
    <name type="scientific">Glossina austeni</name>
    <name type="common">Savannah tsetse fly</name>
    <dbReference type="NCBI Taxonomy" id="7395"/>
    <lineage>
        <taxon>Eukaryota</taxon>
        <taxon>Metazoa</taxon>
        <taxon>Ecdysozoa</taxon>
        <taxon>Arthropoda</taxon>
        <taxon>Hexapoda</taxon>
        <taxon>Insecta</taxon>
        <taxon>Pterygota</taxon>
        <taxon>Neoptera</taxon>
        <taxon>Endopterygota</taxon>
        <taxon>Diptera</taxon>
        <taxon>Brachycera</taxon>
        <taxon>Muscomorpha</taxon>
        <taxon>Hippoboscoidea</taxon>
        <taxon>Glossinidae</taxon>
        <taxon>Glossina</taxon>
    </lineage>
</organism>
<dbReference type="STRING" id="7395.A0A1A9V0U3"/>
<dbReference type="SUPFAM" id="SSF54236">
    <property type="entry name" value="Ubiquitin-like"/>
    <property type="match status" value="1"/>
</dbReference>
<dbReference type="PANTHER" id="PTHR10666">
    <property type="entry name" value="UBIQUITIN"/>
    <property type="match status" value="1"/>
</dbReference>
<dbReference type="Pfam" id="PF00240">
    <property type="entry name" value="ubiquitin"/>
    <property type="match status" value="1"/>
</dbReference>
<keyword evidence="3" id="KW-1185">Reference proteome</keyword>
<dbReference type="EnsemblMetazoa" id="GAUT022117-RA">
    <property type="protein sequence ID" value="GAUT022117-PA"/>
    <property type="gene ID" value="GAUT022117"/>
</dbReference>
<dbReference type="AlphaFoldDB" id="A0A1A9V0U3"/>
<evidence type="ECO:0000313" key="2">
    <source>
        <dbReference type="EnsemblMetazoa" id="GAUT022117-PA"/>
    </source>
</evidence>
<feature type="domain" description="Ubiquitin-like" evidence="1">
    <location>
        <begin position="28"/>
        <end position="78"/>
    </location>
</feature>
<dbReference type="Gene3D" id="3.10.20.90">
    <property type="entry name" value="Phosphatidylinositol 3-kinase Catalytic Subunit, Chain A, domain 1"/>
    <property type="match status" value="1"/>
</dbReference>
<accession>A0A1A9V0U3</accession>
<dbReference type="InterPro" id="IPR029071">
    <property type="entry name" value="Ubiquitin-like_domsf"/>
</dbReference>
<name>A0A1A9V0U3_GLOAU</name>
<evidence type="ECO:0000259" key="1">
    <source>
        <dbReference type="PROSITE" id="PS50053"/>
    </source>
</evidence>
<dbReference type="InterPro" id="IPR000626">
    <property type="entry name" value="Ubiquitin-like_dom"/>
</dbReference>